<dbReference type="NCBIfam" id="TIGR00335">
    <property type="entry name" value="primase_sml"/>
    <property type="match status" value="1"/>
</dbReference>
<keyword evidence="4 9" id="KW-0808">Transferase</keyword>
<dbReference type="eggNOG" id="KOG2851">
    <property type="taxonomic scope" value="Eukaryota"/>
</dbReference>
<evidence type="ECO:0000313" key="11">
    <source>
        <dbReference type="EMBL" id="CCX16526.1"/>
    </source>
</evidence>
<dbReference type="FunFam" id="3.90.920.10:FF:000002">
    <property type="entry name" value="DNA primase"/>
    <property type="match status" value="1"/>
</dbReference>
<keyword evidence="8" id="KW-0804">Transcription</keyword>
<reference evidence="11 12" key="1">
    <citation type="journal article" date="2013" name="PLoS Genet.">
        <title>The genome and development-dependent transcriptomes of Pyronema confluens: a window into fungal evolution.</title>
        <authorList>
            <person name="Traeger S."/>
            <person name="Altegoer F."/>
            <person name="Freitag M."/>
            <person name="Gabaldon T."/>
            <person name="Kempken F."/>
            <person name="Kumar A."/>
            <person name="Marcet-Houben M."/>
            <person name="Poggeler S."/>
            <person name="Stajich J.E."/>
            <person name="Nowrousian M."/>
        </authorList>
    </citation>
    <scope>NUCLEOTIDE SEQUENCE [LARGE SCALE GENOMIC DNA]</scope>
    <source>
        <strain evidence="12">CBS 100304</strain>
        <tissue evidence="11">Vegetative mycelium</tissue>
    </source>
</reference>
<evidence type="ECO:0000256" key="5">
    <source>
        <dbReference type="ARBA" id="ARBA00022695"/>
    </source>
</evidence>
<keyword evidence="6 9" id="KW-0235">DNA replication</keyword>
<dbReference type="Gene3D" id="3.90.920.10">
    <property type="entry name" value="DNA primase, PRIM domain"/>
    <property type="match status" value="1"/>
</dbReference>
<protein>
    <recommendedName>
        <fullName evidence="9">DNA primase</fullName>
        <ecNumber evidence="9">2.7.7.-</ecNumber>
    </recommendedName>
</protein>
<dbReference type="GO" id="GO:0046872">
    <property type="term" value="F:metal ion binding"/>
    <property type="evidence" value="ECO:0007669"/>
    <property type="project" value="UniProtKB-KW"/>
</dbReference>
<keyword evidence="2 9" id="KW-0240">DNA-directed RNA polymerase</keyword>
<evidence type="ECO:0000256" key="3">
    <source>
        <dbReference type="ARBA" id="ARBA00022515"/>
    </source>
</evidence>
<dbReference type="GO" id="GO:0005658">
    <property type="term" value="C:alpha DNA polymerase:primase complex"/>
    <property type="evidence" value="ECO:0007669"/>
    <property type="project" value="UniProtKB-ARBA"/>
</dbReference>
<evidence type="ECO:0000256" key="4">
    <source>
        <dbReference type="ARBA" id="ARBA00022679"/>
    </source>
</evidence>
<feature type="compositionally biased region" description="Basic and acidic residues" evidence="10">
    <location>
        <begin position="1"/>
        <end position="10"/>
    </location>
</feature>
<dbReference type="InterPro" id="IPR014052">
    <property type="entry name" value="DNA_primase_ssu_euk/arc"/>
</dbReference>
<keyword evidence="7" id="KW-0479">Metal-binding</keyword>
<dbReference type="EC" id="2.7.7.-" evidence="9"/>
<name>U4LCG4_PYROM</name>
<keyword evidence="5" id="KW-0548">Nucleotidyltransferase</keyword>
<organism evidence="11 12">
    <name type="scientific">Pyronema omphalodes (strain CBS 100304)</name>
    <name type="common">Pyronema confluens</name>
    <dbReference type="NCBI Taxonomy" id="1076935"/>
    <lineage>
        <taxon>Eukaryota</taxon>
        <taxon>Fungi</taxon>
        <taxon>Dikarya</taxon>
        <taxon>Ascomycota</taxon>
        <taxon>Pezizomycotina</taxon>
        <taxon>Pezizomycetes</taxon>
        <taxon>Pezizales</taxon>
        <taxon>Pyronemataceae</taxon>
        <taxon>Pyronema</taxon>
    </lineage>
</organism>
<evidence type="ECO:0000256" key="10">
    <source>
        <dbReference type="SAM" id="MobiDB-lite"/>
    </source>
</evidence>
<evidence type="ECO:0000256" key="2">
    <source>
        <dbReference type="ARBA" id="ARBA00022478"/>
    </source>
</evidence>
<dbReference type="OrthoDB" id="19606at2759"/>
<dbReference type="STRING" id="1076935.U4LCG4"/>
<accession>U4LCG4</accession>
<evidence type="ECO:0000313" key="12">
    <source>
        <dbReference type="Proteomes" id="UP000018144"/>
    </source>
</evidence>
<dbReference type="GO" id="GO:0003899">
    <property type="term" value="F:DNA-directed RNA polymerase activity"/>
    <property type="evidence" value="ECO:0007669"/>
    <property type="project" value="InterPro"/>
</dbReference>
<dbReference type="GO" id="GO:0006269">
    <property type="term" value="P:DNA replication, synthesis of primer"/>
    <property type="evidence" value="ECO:0007669"/>
    <property type="project" value="UniProtKB-KW"/>
</dbReference>
<dbReference type="Pfam" id="PF01896">
    <property type="entry name" value="DNA_primase_S"/>
    <property type="match status" value="1"/>
</dbReference>
<dbReference type="EMBL" id="HF936418">
    <property type="protein sequence ID" value="CCX16526.1"/>
    <property type="molecule type" value="Genomic_DNA"/>
</dbReference>
<evidence type="ECO:0000256" key="6">
    <source>
        <dbReference type="ARBA" id="ARBA00022705"/>
    </source>
</evidence>
<gene>
    <name evidence="11" type="ORF">PCON_03169</name>
</gene>
<feature type="region of interest" description="Disordered" evidence="10">
    <location>
        <begin position="348"/>
        <end position="370"/>
    </location>
</feature>
<dbReference type="OMA" id="NVTRGFN"/>
<dbReference type="Proteomes" id="UP000018144">
    <property type="component" value="Unassembled WGS sequence"/>
</dbReference>
<feature type="region of interest" description="Disordered" evidence="10">
    <location>
        <begin position="1"/>
        <end position="57"/>
    </location>
</feature>
<comment type="similarity">
    <text evidence="1 9">Belongs to the eukaryotic-type primase small subunit family.</text>
</comment>
<dbReference type="PANTHER" id="PTHR10536">
    <property type="entry name" value="DNA PRIMASE SMALL SUBUNIT"/>
    <property type="match status" value="1"/>
</dbReference>
<evidence type="ECO:0000256" key="9">
    <source>
        <dbReference type="RuleBase" id="RU003514"/>
    </source>
</evidence>
<evidence type="ECO:0000256" key="8">
    <source>
        <dbReference type="ARBA" id="ARBA00023163"/>
    </source>
</evidence>
<keyword evidence="3 9" id="KW-0639">Primosome</keyword>
<evidence type="ECO:0000256" key="1">
    <source>
        <dbReference type="ARBA" id="ARBA00009762"/>
    </source>
</evidence>
<proteinExistence type="inferred from homology"/>
<dbReference type="AlphaFoldDB" id="U4LCG4"/>
<sequence>MSDHSDHDPAEELPDAPPTKPEIQDSSDDESSGSFAAKRGELKSSPPPTDSKKDIKAIFDSDDDFGSDVDLDADMAAITVDAPDVKPDIKPSSSSSNSDPEEMLAFYKRLFPWRTLFQWLNHSPVPTHDFGHREFAFTLQNDVYLRYQSFATFEMLRKDVIRLNPSRFEIGPVYSANPRDRKTLRKAAFKPISKELVFDIDLTDYDDVRTCCDKANICKKCWQFITVAIKIMDVALREDLGFKHIMWIYSGRRGAHAWVCDKRARTMDDQKRRAVAAYLEVVRGNDKSGKRVNLRRPLHPHLSRSLDVLIENFGQEVLRDQDPWRKEEDAERLLELLQDKTLAAELRKQWTSDPGRSSKQKWDDINSTASKTNSNTLNALKLKSAKEDIIFEYLYPRLDAEVSKHLNHLLKSPFVVHPGTGRVCVPIDHENPENFDPLTVPTVRQLLKEIDEWEAAHKEDAPMSEEEKVPDVDKTSLKPYADYFRRFVQGVMKEEMKEVKVKRERGADAMEF</sequence>
<evidence type="ECO:0000256" key="7">
    <source>
        <dbReference type="ARBA" id="ARBA00022723"/>
    </source>
</evidence>
<dbReference type="InterPro" id="IPR002755">
    <property type="entry name" value="DNA_primase_S"/>
</dbReference>
<dbReference type="CDD" id="cd04860">
    <property type="entry name" value="AE_Prim_S"/>
    <property type="match status" value="1"/>
</dbReference>
<keyword evidence="12" id="KW-1185">Reference proteome</keyword>
<dbReference type="SUPFAM" id="SSF56747">
    <property type="entry name" value="Prim-pol domain"/>
    <property type="match status" value="1"/>
</dbReference>